<keyword evidence="2 9" id="KW-0328">Glycosyltransferase</keyword>
<dbReference type="InterPro" id="IPR005150">
    <property type="entry name" value="Cellulose_synth"/>
</dbReference>
<name>A0A0B2SBK5_GLYSO</name>
<dbReference type="GO" id="GO:0012505">
    <property type="term" value="C:endomembrane system"/>
    <property type="evidence" value="ECO:0007669"/>
    <property type="project" value="UniProtKB-SubCell"/>
</dbReference>
<dbReference type="GO" id="GO:0016020">
    <property type="term" value="C:membrane"/>
    <property type="evidence" value="ECO:0007669"/>
    <property type="project" value="InterPro"/>
</dbReference>
<protein>
    <submittedName>
        <fullName evidence="9">Putative cellulose synthase A catalytic subunit 9 [UDP-forming]</fullName>
        <ecNumber evidence="9">2.4.1.12</ecNumber>
    </submittedName>
</protein>
<evidence type="ECO:0000256" key="4">
    <source>
        <dbReference type="ARBA" id="ARBA00022692"/>
    </source>
</evidence>
<evidence type="ECO:0000313" key="9">
    <source>
        <dbReference type="EMBL" id="KHN42500.1"/>
    </source>
</evidence>
<dbReference type="EC" id="2.4.1.12" evidence="9"/>
<comment type="subcellular location">
    <subcellularLocation>
        <location evidence="1">Endomembrane system</location>
    </subcellularLocation>
</comment>
<evidence type="ECO:0000256" key="8">
    <source>
        <dbReference type="PIRSR" id="PIRSR605150-2"/>
    </source>
</evidence>
<dbReference type="GO" id="GO:0016760">
    <property type="term" value="F:cellulose synthase (UDP-forming) activity"/>
    <property type="evidence" value="ECO:0007669"/>
    <property type="project" value="UniProtKB-EC"/>
</dbReference>
<evidence type="ECO:0000256" key="7">
    <source>
        <dbReference type="ARBA" id="ARBA00023316"/>
    </source>
</evidence>
<evidence type="ECO:0000256" key="5">
    <source>
        <dbReference type="ARBA" id="ARBA00022989"/>
    </source>
</evidence>
<dbReference type="GO" id="GO:0030244">
    <property type="term" value="P:cellulose biosynthetic process"/>
    <property type="evidence" value="ECO:0007669"/>
    <property type="project" value="InterPro"/>
</dbReference>
<dbReference type="AlphaFoldDB" id="A0A0B2SBK5"/>
<accession>A0A0B2SBK5</accession>
<gene>
    <name evidence="9" type="ORF">glysoja_031436</name>
</gene>
<evidence type="ECO:0000256" key="3">
    <source>
        <dbReference type="ARBA" id="ARBA00022679"/>
    </source>
</evidence>
<evidence type="ECO:0000256" key="6">
    <source>
        <dbReference type="ARBA" id="ARBA00023136"/>
    </source>
</evidence>
<dbReference type="Pfam" id="PF03552">
    <property type="entry name" value="Cellulose_synt"/>
    <property type="match status" value="1"/>
</dbReference>
<evidence type="ECO:0000256" key="1">
    <source>
        <dbReference type="ARBA" id="ARBA00004308"/>
    </source>
</evidence>
<keyword evidence="4" id="KW-0812">Transmembrane</keyword>
<dbReference type="PANTHER" id="PTHR13301">
    <property type="entry name" value="X-BOX TRANSCRIPTION FACTOR-RELATED"/>
    <property type="match status" value="1"/>
</dbReference>
<reference evidence="9" key="1">
    <citation type="submission" date="2014-07" db="EMBL/GenBank/DDBJ databases">
        <title>Identification of a novel salt tolerance gene in wild soybean by whole-genome sequencing.</title>
        <authorList>
            <person name="Lam H.-M."/>
            <person name="Qi X."/>
            <person name="Li M.-W."/>
            <person name="Liu X."/>
            <person name="Xie M."/>
            <person name="Ni M."/>
            <person name="Xu X."/>
        </authorList>
    </citation>
    <scope>NUCLEOTIDE SEQUENCE [LARGE SCALE GENOMIC DNA]</scope>
    <source>
        <tissue evidence="9">Root</tissue>
    </source>
</reference>
<dbReference type="EMBL" id="KN644414">
    <property type="protein sequence ID" value="KHN42500.1"/>
    <property type="molecule type" value="Genomic_DNA"/>
</dbReference>
<organism evidence="9">
    <name type="scientific">Glycine soja</name>
    <name type="common">Wild soybean</name>
    <dbReference type="NCBI Taxonomy" id="3848"/>
    <lineage>
        <taxon>Eukaryota</taxon>
        <taxon>Viridiplantae</taxon>
        <taxon>Streptophyta</taxon>
        <taxon>Embryophyta</taxon>
        <taxon>Tracheophyta</taxon>
        <taxon>Spermatophyta</taxon>
        <taxon>Magnoliopsida</taxon>
        <taxon>eudicotyledons</taxon>
        <taxon>Gunneridae</taxon>
        <taxon>Pentapetalae</taxon>
        <taxon>rosids</taxon>
        <taxon>fabids</taxon>
        <taxon>Fabales</taxon>
        <taxon>Fabaceae</taxon>
        <taxon>Papilionoideae</taxon>
        <taxon>50 kb inversion clade</taxon>
        <taxon>NPAAA clade</taxon>
        <taxon>indigoferoid/millettioid clade</taxon>
        <taxon>Phaseoleae</taxon>
        <taxon>Glycine</taxon>
        <taxon>Glycine subgen. Soja</taxon>
    </lineage>
</organism>
<feature type="binding site" evidence="8">
    <location>
        <position position="48"/>
    </location>
    <ligand>
        <name>UDP-alpha-D-glucose</name>
        <dbReference type="ChEBI" id="CHEBI:58885"/>
    </ligand>
</feature>
<keyword evidence="5" id="KW-1133">Transmembrane helix</keyword>
<keyword evidence="3 9" id="KW-0808">Transferase</keyword>
<dbReference type="Proteomes" id="UP000053555">
    <property type="component" value="Unassembled WGS sequence"/>
</dbReference>
<keyword evidence="6" id="KW-0472">Membrane</keyword>
<evidence type="ECO:0000256" key="2">
    <source>
        <dbReference type="ARBA" id="ARBA00022676"/>
    </source>
</evidence>
<keyword evidence="7" id="KW-0961">Cell wall biogenesis/degradation</keyword>
<sequence>MAWNNVRDHPGMIQVFLGENGLCDIKGNKLPCLVCVSREKRAGYHHHKKGGAMNALVRVSA</sequence>
<dbReference type="GO" id="GO:0071555">
    <property type="term" value="P:cell wall organization"/>
    <property type="evidence" value="ECO:0007669"/>
    <property type="project" value="UniProtKB-KW"/>
</dbReference>
<proteinExistence type="predicted"/>